<dbReference type="EMBL" id="KZ819322">
    <property type="protein sequence ID" value="PWN23149.1"/>
    <property type="molecule type" value="Genomic_DNA"/>
</dbReference>
<organism evidence="1 2">
    <name type="scientific">Pseudomicrostroma glucosiphilum</name>
    <dbReference type="NCBI Taxonomy" id="1684307"/>
    <lineage>
        <taxon>Eukaryota</taxon>
        <taxon>Fungi</taxon>
        <taxon>Dikarya</taxon>
        <taxon>Basidiomycota</taxon>
        <taxon>Ustilaginomycotina</taxon>
        <taxon>Exobasidiomycetes</taxon>
        <taxon>Microstromatales</taxon>
        <taxon>Microstromatales incertae sedis</taxon>
        <taxon>Pseudomicrostroma</taxon>
    </lineage>
</organism>
<gene>
    <name evidence="1" type="ORF">BCV69DRAFT_110600</name>
</gene>
<accession>A0A316UD72</accession>
<sequence length="151" mass="17106">MMVRARCKCHSRWLPAWANGAQATQWSPWVCIAGYAWCSPRYSFTDPHLARSSDQYSLDRRTCFHHSHLWYRTSSHLTTANPARKTLLEAATSAQAQQNKARRFIFRPGQRERAIEAIQINLNTSLPAIGIPPSSSITWIAPLVPPIFVSS</sequence>
<name>A0A316UD72_9BASI</name>
<dbReference type="GeneID" id="37010810"/>
<dbReference type="RefSeq" id="XP_025350309.1">
    <property type="nucleotide sequence ID" value="XM_025489076.1"/>
</dbReference>
<reference evidence="1 2" key="1">
    <citation type="journal article" date="2018" name="Mol. Biol. Evol.">
        <title>Broad Genomic Sampling Reveals a Smut Pathogenic Ancestry of the Fungal Clade Ustilaginomycotina.</title>
        <authorList>
            <person name="Kijpornyongpan T."/>
            <person name="Mondo S.J."/>
            <person name="Barry K."/>
            <person name="Sandor L."/>
            <person name="Lee J."/>
            <person name="Lipzen A."/>
            <person name="Pangilinan J."/>
            <person name="LaButti K."/>
            <person name="Hainaut M."/>
            <person name="Henrissat B."/>
            <person name="Grigoriev I.V."/>
            <person name="Spatafora J.W."/>
            <person name="Aime M.C."/>
        </authorList>
    </citation>
    <scope>NUCLEOTIDE SEQUENCE [LARGE SCALE GENOMIC DNA]</scope>
    <source>
        <strain evidence="1 2">MCA 4718</strain>
    </source>
</reference>
<proteinExistence type="predicted"/>
<evidence type="ECO:0000313" key="1">
    <source>
        <dbReference type="EMBL" id="PWN23149.1"/>
    </source>
</evidence>
<keyword evidence="2" id="KW-1185">Reference proteome</keyword>
<dbReference type="Proteomes" id="UP000245942">
    <property type="component" value="Unassembled WGS sequence"/>
</dbReference>
<protein>
    <submittedName>
        <fullName evidence="1">Uncharacterized protein</fullName>
    </submittedName>
</protein>
<evidence type="ECO:0000313" key="2">
    <source>
        <dbReference type="Proteomes" id="UP000245942"/>
    </source>
</evidence>
<dbReference type="AlphaFoldDB" id="A0A316UD72"/>